<dbReference type="Gene3D" id="2.70.40.10">
    <property type="match status" value="1"/>
</dbReference>
<dbReference type="SUPFAM" id="SSF51283">
    <property type="entry name" value="dUTPase-like"/>
    <property type="match status" value="1"/>
</dbReference>
<dbReference type="EMBL" id="LNIX01000016">
    <property type="protein sequence ID" value="OXA45955.1"/>
    <property type="molecule type" value="Genomic_DNA"/>
</dbReference>
<comment type="cofactor">
    <cofactor evidence="5">
        <name>Mg(2+)</name>
        <dbReference type="ChEBI" id="CHEBI:18420"/>
    </cofactor>
</comment>
<evidence type="ECO:0000256" key="4">
    <source>
        <dbReference type="ARBA" id="ARBA00023080"/>
    </source>
</evidence>
<dbReference type="OrthoDB" id="419889at2759"/>
<gene>
    <name evidence="7" type="ORF">Fcan01_19278</name>
</gene>
<dbReference type="InterPro" id="IPR008181">
    <property type="entry name" value="dUTPase"/>
</dbReference>
<accession>A0A226DK91</accession>
<dbReference type="InterPro" id="IPR036157">
    <property type="entry name" value="dUTPase-like_sf"/>
</dbReference>
<dbReference type="UniPathway" id="UPA00610">
    <property type="reaction ID" value="UER00666"/>
</dbReference>
<evidence type="ECO:0000256" key="5">
    <source>
        <dbReference type="RuleBase" id="RU367024"/>
    </source>
</evidence>
<reference evidence="7 8" key="1">
    <citation type="submission" date="2015-12" db="EMBL/GenBank/DDBJ databases">
        <title>The genome of Folsomia candida.</title>
        <authorList>
            <person name="Faddeeva A."/>
            <person name="Derks M.F."/>
            <person name="Anvar Y."/>
            <person name="Smit S."/>
            <person name="Van Straalen N."/>
            <person name="Roelofs D."/>
        </authorList>
    </citation>
    <scope>NUCLEOTIDE SEQUENCE [LARGE SCALE GENOMIC DNA]</scope>
    <source>
        <strain evidence="7 8">VU population</strain>
        <tissue evidence="7">Whole body</tissue>
    </source>
</reference>
<evidence type="ECO:0000256" key="2">
    <source>
        <dbReference type="ARBA" id="ARBA00006581"/>
    </source>
</evidence>
<dbReference type="GO" id="GO:0046081">
    <property type="term" value="P:dUTP catabolic process"/>
    <property type="evidence" value="ECO:0007669"/>
    <property type="project" value="UniProtKB-UniRule"/>
</dbReference>
<dbReference type="STRING" id="158441.A0A226DK91"/>
<dbReference type="Pfam" id="PF00692">
    <property type="entry name" value="dUTPase"/>
    <property type="match status" value="1"/>
</dbReference>
<keyword evidence="5" id="KW-0460">Magnesium</keyword>
<organism evidence="7 8">
    <name type="scientific">Folsomia candida</name>
    <name type="common">Springtail</name>
    <dbReference type="NCBI Taxonomy" id="158441"/>
    <lineage>
        <taxon>Eukaryota</taxon>
        <taxon>Metazoa</taxon>
        <taxon>Ecdysozoa</taxon>
        <taxon>Arthropoda</taxon>
        <taxon>Hexapoda</taxon>
        <taxon>Collembola</taxon>
        <taxon>Entomobryomorpha</taxon>
        <taxon>Isotomoidea</taxon>
        <taxon>Isotomidae</taxon>
        <taxon>Proisotominae</taxon>
        <taxon>Folsomia</taxon>
    </lineage>
</organism>
<proteinExistence type="inferred from homology"/>
<evidence type="ECO:0000256" key="3">
    <source>
        <dbReference type="ARBA" id="ARBA00022801"/>
    </source>
</evidence>
<dbReference type="NCBIfam" id="TIGR00576">
    <property type="entry name" value="dut"/>
    <property type="match status" value="1"/>
</dbReference>
<dbReference type="InterPro" id="IPR029054">
    <property type="entry name" value="dUTPase-like"/>
</dbReference>
<dbReference type="GO" id="GO:0006226">
    <property type="term" value="P:dUMP biosynthetic process"/>
    <property type="evidence" value="ECO:0007669"/>
    <property type="project" value="UniProtKB-UniRule"/>
</dbReference>
<keyword evidence="3 5" id="KW-0378">Hydrolase</keyword>
<name>A0A226DK91_FOLCA</name>
<dbReference type="GO" id="GO:0004170">
    <property type="term" value="F:dUTP diphosphatase activity"/>
    <property type="evidence" value="ECO:0007669"/>
    <property type="project" value="UniProtKB-UniRule"/>
</dbReference>
<protein>
    <recommendedName>
        <fullName evidence="5">Deoxyuridine 5'-triphosphate nucleotidohydrolase</fullName>
        <shortName evidence="5">dUTPase</shortName>
        <ecNumber evidence="5">3.6.1.23</ecNumber>
    </recommendedName>
    <alternativeName>
        <fullName evidence="5">dUTP pyrophosphatase</fullName>
    </alternativeName>
</protein>
<dbReference type="AlphaFoldDB" id="A0A226DK91"/>
<feature type="domain" description="dUTPase-like" evidence="6">
    <location>
        <begin position="1"/>
        <end position="80"/>
    </location>
</feature>
<dbReference type="PANTHER" id="PTHR11241">
    <property type="entry name" value="DEOXYURIDINE 5'-TRIPHOSPHATE NUCLEOTIDOHYDROLASE"/>
    <property type="match status" value="1"/>
</dbReference>
<comment type="similarity">
    <text evidence="2 5">Belongs to the dUTPase family.</text>
</comment>
<evidence type="ECO:0000313" key="8">
    <source>
        <dbReference type="Proteomes" id="UP000198287"/>
    </source>
</evidence>
<dbReference type="PANTHER" id="PTHR11241:SF0">
    <property type="entry name" value="DEOXYURIDINE 5'-TRIPHOSPHATE NUCLEOTIDOHYDROLASE"/>
    <property type="match status" value="1"/>
</dbReference>
<dbReference type="CDD" id="cd07557">
    <property type="entry name" value="trimeric_dUTPase"/>
    <property type="match status" value="1"/>
</dbReference>
<comment type="function">
    <text evidence="5">Involved in nucleotide metabolism via production of dUMP, the immediate precursor of thymidine nucleotides, and decreases the intracellular concentration of dUTP so that uracil cannot be incorporated into DNA.</text>
</comment>
<sequence>MVKTDIQIKLPSGYYGRVAPRSGLALKNKLDVGAGVIDEDYRGNVGVILFNFGDADFEINEGDRVAQLICEKIYPEIVELEVIYNSIPLTNHLVEIMGDWTVQDEAVAWASTARGEERVGLIKRLLHICDLDELENVKTVLHHKTRRRARQRDQDAKKSKSDDGVLLATIPQAASSPLWLEFNKVLVLLLPPVVKLISYTLNLLLHLGGKLLMIHPTPHR</sequence>
<keyword evidence="4 5" id="KW-0546">Nucleotide metabolism</keyword>
<keyword evidence="5" id="KW-0479">Metal-binding</keyword>
<comment type="pathway">
    <text evidence="1 5">Pyrimidine metabolism; dUMP biosynthesis; dUMP from dCTP (dUTP route): step 2/2.</text>
</comment>
<keyword evidence="8" id="KW-1185">Reference proteome</keyword>
<evidence type="ECO:0000313" key="7">
    <source>
        <dbReference type="EMBL" id="OXA45955.1"/>
    </source>
</evidence>
<comment type="catalytic activity">
    <reaction evidence="5">
        <text>dUTP + H2O = dUMP + diphosphate + H(+)</text>
        <dbReference type="Rhea" id="RHEA:10248"/>
        <dbReference type="ChEBI" id="CHEBI:15377"/>
        <dbReference type="ChEBI" id="CHEBI:15378"/>
        <dbReference type="ChEBI" id="CHEBI:33019"/>
        <dbReference type="ChEBI" id="CHEBI:61555"/>
        <dbReference type="ChEBI" id="CHEBI:246422"/>
        <dbReference type="EC" id="3.6.1.23"/>
    </reaction>
</comment>
<dbReference type="GO" id="GO:0000287">
    <property type="term" value="F:magnesium ion binding"/>
    <property type="evidence" value="ECO:0007669"/>
    <property type="project" value="UniProtKB-UniRule"/>
</dbReference>
<dbReference type="Proteomes" id="UP000198287">
    <property type="component" value="Unassembled WGS sequence"/>
</dbReference>
<evidence type="ECO:0000259" key="6">
    <source>
        <dbReference type="Pfam" id="PF00692"/>
    </source>
</evidence>
<evidence type="ECO:0000256" key="1">
    <source>
        <dbReference type="ARBA" id="ARBA00005142"/>
    </source>
</evidence>
<dbReference type="InterPro" id="IPR033704">
    <property type="entry name" value="dUTPase_trimeric"/>
</dbReference>
<dbReference type="EC" id="3.6.1.23" evidence="5"/>
<comment type="caution">
    <text evidence="7">The sequence shown here is derived from an EMBL/GenBank/DDBJ whole genome shotgun (WGS) entry which is preliminary data.</text>
</comment>